<evidence type="ECO:0000256" key="4">
    <source>
        <dbReference type="ARBA" id="ARBA00023136"/>
    </source>
</evidence>
<evidence type="ECO:0000313" key="7">
    <source>
        <dbReference type="EMBL" id="KAB7517975.1"/>
    </source>
</evidence>
<feature type="transmembrane region" description="Helical" evidence="5">
    <location>
        <begin position="167"/>
        <end position="185"/>
    </location>
</feature>
<feature type="transmembrane region" description="Helical" evidence="5">
    <location>
        <begin position="242"/>
        <end position="260"/>
    </location>
</feature>
<feature type="transmembrane region" description="Helical" evidence="5">
    <location>
        <begin position="137"/>
        <end position="161"/>
    </location>
</feature>
<feature type="transmembrane region" description="Helical" evidence="5">
    <location>
        <begin position="20"/>
        <end position="45"/>
    </location>
</feature>
<sequence length="412" mass="44693">MKIDTPRSNQIKGLKILDFIYLLLPIILVFSVEVPIPVSGLSYVSINSEDLAIAVLVAITAGYTLLERSYKIDILTPQVACALLASTLWIITSVTVAALRTQGSILGSTLWMLKWIEDIMLFFVLSKTITKNRAKIALHSLIFAGTLLGLIVLVLGVSGAYRPRIFFGNPNTLSAFLLFPTGIWISKAANVGAFRAAGSVTLAAALSIAIAVTGSRSGLLGLFVVVLVSIFLNRNKLGFRDWMGIATTSVGAIFAGFIIADKTTVQRLTGWVEYESGTLSLTNTVAARSFQIRLELIQKAIRLFREYPIFGHGWYASPTRVGPLDVHYTTLLAEIGFIGLCLFVWMYSTFLRVWIRALVAGGSTVAFGATAWYCGLLTQSIGGNFPRTPHLMFITILLLVCVAGDTIGKATN</sequence>
<feature type="transmembrane region" description="Helical" evidence="5">
    <location>
        <begin position="326"/>
        <end position="345"/>
    </location>
</feature>
<feature type="transmembrane region" description="Helical" evidence="5">
    <location>
        <begin position="218"/>
        <end position="235"/>
    </location>
</feature>
<dbReference type="GO" id="GO:0016020">
    <property type="term" value="C:membrane"/>
    <property type="evidence" value="ECO:0007669"/>
    <property type="project" value="UniProtKB-SubCell"/>
</dbReference>
<evidence type="ECO:0000256" key="1">
    <source>
        <dbReference type="ARBA" id="ARBA00004141"/>
    </source>
</evidence>
<dbReference type="InterPro" id="IPR051533">
    <property type="entry name" value="WaaL-like"/>
</dbReference>
<keyword evidence="4 5" id="KW-0472">Membrane</keyword>
<evidence type="ECO:0000313" key="8">
    <source>
        <dbReference type="Proteomes" id="UP000326302"/>
    </source>
</evidence>
<dbReference type="EMBL" id="QJOW01000001">
    <property type="protein sequence ID" value="KAB7517975.1"/>
    <property type="molecule type" value="Genomic_DNA"/>
</dbReference>
<evidence type="ECO:0000259" key="6">
    <source>
        <dbReference type="Pfam" id="PF04932"/>
    </source>
</evidence>
<dbReference type="AlphaFoldDB" id="A0A5N5UGX5"/>
<dbReference type="OrthoDB" id="351355at2157"/>
<feature type="domain" description="O-antigen ligase-related" evidence="6">
    <location>
        <begin position="203"/>
        <end position="343"/>
    </location>
</feature>
<feature type="transmembrane region" description="Helical" evidence="5">
    <location>
        <begin position="192"/>
        <end position="212"/>
    </location>
</feature>
<name>A0A5N5UGX5_9EURY</name>
<protein>
    <recommendedName>
        <fullName evidence="6">O-antigen ligase-related domain-containing protein</fullName>
    </recommendedName>
</protein>
<dbReference type="RefSeq" id="WP_152118878.1">
    <property type="nucleotide sequence ID" value="NZ_QJOW01000001.1"/>
</dbReference>
<feature type="transmembrane region" description="Helical" evidence="5">
    <location>
        <begin position="390"/>
        <end position="408"/>
    </location>
</feature>
<dbReference type="Pfam" id="PF04932">
    <property type="entry name" value="Wzy_C"/>
    <property type="match status" value="1"/>
</dbReference>
<feature type="transmembrane region" description="Helical" evidence="5">
    <location>
        <begin position="79"/>
        <end position="99"/>
    </location>
</feature>
<feature type="transmembrane region" description="Helical" evidence="5">
    <location>
        <begin position="357"/>
        <end position="378"/>
    </location>
</feature>
<keyword evidence="2 5" id="KW-0812">Transmembrane</keyword>
<gene>
    <name evidence="7" type="ORF">DMP03_01000</name>
</gene>
<keyword evidence="3 5" id="KW-1133">Transmembrane helix</keyword>
<accession>A0A5N5UGX5</accession>
<organism evidence="7 8">
    <name type="scientific">Halosegnis rubeus</name>
    <dbReference type="NCBI Taxonomy" id="2212850"/>
    <lineage>
        <taxon>Archaea</taxon>
        <taxon>Methanobacteriati</taxon>
        <taxon>Methanobacteriota</taxon>
        <taxon>Stenosarchaea group</taxon>
        <taxon>Halobacteria</taxon>
        <taxon>Halobacteriales</taxon>
        <taxon>Natronomonadaceae</taxon>
        <taxon>Halosegnis</taxon>
    </lineage>
</organism>
<dbReference type="Proteomes" id="UP000326302">
    <property type="component" value="Unassembled WGS sequence"/>
</dbReference>
<comment type="subcellular location">
    <subcellularLocation>
        <location evidence="1">Membrane</location>
        <topology evidence="1">Multi-pass membrane protein</topology>
    </subcellularLocation>
</comment>
<dbReference type="InterPro" id="IPR007016">
    <property type="entry name" value="O-antigen_ligase-rel_domated"/>
</dbReference>
<dbReference type="PANTHER" id="PTHR37422">
    <property type="entry name" value="TEICHURONIC ACID BIOSYNTHESIS PROTEIN TUAE"/>
    <property type="match status" value="1"/>
</dbReference>
<evidence type="ECO:0000256" key="2">
    <source>
        <dbReference type="ARBA" id="ARBA00022692"/>
    </source>
</evidence>
<reference evidence="7 8" key="1">
    <citation type="submission" date="2019-10" db="EMBL/GenBank/DDBJ databases">
        <title>Unraveling microbial dark matter from salterns through culturing: the case of the genus Halosegnis.</title>
        <authorList>
            <person name="Duran-Viseras A."/>
            <person name="Andrei A.-S."/>
            <person name="Vera-Gargallo B."/>
            <person name="Ghai R."/>
            <person name="Sanchez-Porro C."/>
            <person name="Ventosa A."/>
        </authorList>
    </citation>
    <scope>NUCLEOTIDE SEQUENCE [LARGE SCALE GENOMIC DNA]</scope>
    <source>
        <strain evidence="7 8">F17-44</strain>
    </source>
</reference>
<feature type="transmembrane region" description="Helical" evidence="5">
    <location>
        <begin position="51"/>
        <end position="67"/>
    </location>
</feature>
<evidence type="ECO:0000256" key="5">
    <source>
        <dbReference type="SAM" id="Phobius"/>
    </source>
</evidence>
<comment type="caution">
    <text evidence="7">The sequence shown here is derived from an EMBL/GenBank/DDBJ whole genome shotgun (WGS) entry which is preliminary data.</text>
</comment>
<feature type="transmembrane region" description="Helical" evidence="5">
    <location>
        <begin position="105"/>
        <end position="125"/>
    </location>
</feature>
<proteinExistence type="predicted"/>
<evidence type="ECO:0000256" key="3">
    <source>
        <dbReference type="ARBA" id="ARBA00022989"/>
    </source>
</evidence>
<dbReference type="PANTHER" id="PTHR37422:SF13">
    <property type="entry name" value="LIPOPOLYSACCHARIDE BIOSYNTHESIS PROTEIN PA4999-RELATED"/>
    <property type="match status" value="1"/>
</dbReference>